<evidence type="ECO:0000256" key="4">
    <source>
        <dbReference type="SAM" id="MobiDB-lite"/>
    </source>
</evidence>
<reference evidence="6 7" key="1">
    <citation type="submission" date="2023-08" db="EMBL/GenBank/DDBJ databases">
        <title>Pathogen: clinical or host-associated sample.</title>
        <authorList>
            <person name="Hergert J."/>
            <person name="Casey R."/>
            <person name="Wagner J."/>
            <person name="Young E.L."/>
            <person name="Oakeson K.F."/>
        </authorList>
    </citation>
    <scope>NUCLEOTIDE SEQUENCE [LARGE SCALE GENOMIC DNA]</scope>
    <source>
        <strain evidence="6 7">1760953</strain>
        <plasmid evidence="6 7">unnamed3</plasmid>
    </source>
</reference>
<name>A0AA50CRL7_9HYPH</name>
<dbReference type="Pfam" id="PF04828">
    <property type="entry name" value="GFA"/>
    <property type="match status" value="1"/>
</dbReference>
<evidence type="ECO:0000256" key="3">
    <source>
        <dbReference type="ARBA" id="ARBA00022833"/>
    </source>
</evidence>
<dbReference type="EMBL" id="CP132305">
    <property type="protein sequence ID" value="WLS00806.1"/>
    <property type="molecule type" value="Genomic_DNA"/>
</dbReference>
<dbReference type="InterPro" id="IPR011057">
    <property type="entry name" value="Mss4-like_sf"/>
</dbReference>
<comment type="similarity">
    <text evidence="1">Belongs to the Gfa family.</text>
</comment>
<keyword evidence="3" id="KW-0862">Zinc</keyword>
<evidence type="ECO:0000313" key="6">
    <source>
        <dbReference type="EMBL" id="WLS00806.1"/>
    </source>
</evidence>
<geneLocation type="plasmid" evidence="6 7">
    <name>unnamed3</name>
</geneLocation>
<dbReference type="GO" id="GO:0016846">
    <property type="term" value="F:carbon-sulfur lyase activity"/>
    <property type="evidence" value="ECO:0007669"/>
    <property type="project" value="InterPro"/>
</dbReference>
<dbReference type="Proteomes" id="UP001234585">
    <property type="component" value="Plasmid unnamed3"/>
</dbReference>
<accession>A0AA50CRL7</accession>
<feature type="region of interest" description="Disordered" evidence="4">
    <location>
        <begin position="71"/>
        <end position="92"/>
    </location>
</feature>
<proteinExistence type="inferred from homology"/>
<evidence type="ECO:0000256" key="1">
    <source>
        <dbReference type="ARBA" id="ARBA00005495"/>
    </source>
</evidence>
<evidence type="ECO:0000256" key="2">
    <source>
        <dbReference type="ARBA" id="ARBA00022723"/>
    </source>
</evidence>
<evidence type="ECO:0000259" key="5">
    <source>
        <dbReference type="Pfam" id="PF04828"/>
    </source>
</evidence>
<evidence type="ECO:0000313" key="7">
    <source>
        <dbReference type="Proteomes" id="UP001234585"/>
    </source>
</evidence>
<keyword evidence="7" id="KW-1185">Reference proteome</keyword>
<dbReference type="GO" id="GO:0046872">
    <property type="term" value="F:metal ion binding"/>
    <property type="evidence" value="ECO:0007669"/>
    <property type="project" value="UniProtKB-KW"/>
</dbReference>
<dbReference type="Gene3D" id="3.90.1590.10">
    <property type="entry name" value="glutathione-dependent formaldehyde- activating enzyme (gfa)"/>
    <property type="match status" value="1"/>
</dbReference>
<dbReference type="SUPFAM" id="SSF51316">
    <property type="entry name" value="Mss4-like"/>
    <property type="match status" value="1"/>
</dbReference>
<organism evidence="6 7">
    <name type="scientific">Shinella sumterensis</name>
    <dbReference type="NCBI Taxonomy" id="1967501"/>
    <lineage>
        <taxon>Bacteria</taxon>
        <taxon>Pseudomonadati</taxon>
        <taxon>Pseudomonadota</taxon>
        <taxon>Alphaproteobacteria</taxon>
        <taxon>Hyphomicrobiales</taxon>
        <taxon>Rhizobiaceae</taxon>
        <taxon>Shinella</taxon>
    </lineage>
</organism>
<gene>
    <name evidence="6" type="ORF">Q9313_25885</name>
</gene>
<protein>
    <recommendedName>
        <fullName evidence="5">CENP-V/GFA domain-containing protein</fullName>
    </recommendedName>
</protein>
<dbReference type="InterPro" id="IPR006913">
    <property type="entry name" value="CENP-V/GFA"/>
</dbReference>
<feature type="domain" description="CENP-V/GFA" evidence="5">
    <location>
        <begin position="3"/>
        <end position="63"/>
    </location>
</feature>
<sequence>MKRKAACSSGALSMVAQGDPAKVSVCRCLECQHRTDSTLGIAVFFARPMIEVAGTSAVFPGRAAAASPSSFTSVLAADPPSSGSRSGKPLKT</sequence>
<keyword evidence="6" id="KW-0614">Plasmid</keyword>
<keyword evidence="2" id="KW-0479">Metal-binding</keyword>
<dbReference type="RefSeq" id="WP_306040761.1">
    <property type="nucleotide sequence ID" value="NZ_CP132305.1"/>
</dbReference>
<dbReference type="AlphaFoldDB" id="A0AA50CRL7"/>